<keyword evidence="3" id="KW-1185">Reference proteome</keyword>
<keyword evidence="1" id="KW-1133">Transmembrane helix</keyword>
<evidence type="ECO:0000313" key="3">
    <source>
        <dbReference type="Proteomes" id="UP000614460"/>
    </source>
</evidence>
<dbReference type="Proteomes" id="UP000614460">
    <property type="component" value="Unassembled WGS sequence"/>
</dbReference>
<dbReference type="EMBL" id="BMKM01000011">
    <property type="protein sequence ID" value="GGE31183.1"/>
    <property type="molecule type" value="Genomic_DNA"/>
</dbReference>
<sequence length="223" mass="25202">MIGLLYIFIGLIVFAGLYFGSDYILSRINADSPENVKGPKNITAYILSNDVHTDIVLPIKNDLQDWTQIFPIDNTKGRNPDQNYVSIGWGDKGFYLNTPEWKDLTLKTALVAGLGIGETALHVTYYKNMMENELCYKVQIDSSQYLSLKNYILNALDKDEEGNPILVQTDAQYGMDDAFYEAKGAYSLFYSCNTWTNAALKNANMPSGVWTVFDKGVLRHYKE</sequence>
<reference evidence="2" key="2">
    <citation type="submission" date="2020-09" db="EMBL/GenBank/DDBJ databases">
        <authorList>
            <person name="Sun Q."/>
            <person name="Zhou Y."/>
        </authorList>
    </citation>
    <scope>NUCLEOTIDE SEQUENCE</scope>
    <source>
        <strain evidence="2">CGMCC 1.15966</strain>
    </source>
</reference>
<evidence type="ECO:0008006" key="4">
    <source>
        <dbReference type="Google" id="ProtNLM"/>
    </source>
</evidence>
<accession>A0A8H9G2F0</accession>
<dbReference type="Pfam" id="PF09601">
    <property type="entry name" value="DUF2459"/>
    <property type="match status" value="1"/>
</dbReference>
<reference evidence="2" key="1">
    <citation type="journal article" date="2014" name="Int. J. Syst. Evol. Microbiol.">
        <title>Complete genome sequence of Corynebacterium casei LMG S-19264T (=DSM 44701T), isolated from a smear-ripened cheese.</title>
        <authorList>
            <consortium name="US DOE Joint Genome Institute (JGI-PGF)"/>
            <person name="Walter F."/>
            <person name="Albersmeier A."/>
            <person name="Kalinowski J."/>
            <person name="Ruckert C."/>
        </authorList>
    </citation>
    <scope>NUCLEOTIDE SEQUENCE</scope>
    <source>
        <strain evidence="2">CGMCC 1.15966</strain>
    </source>
</reference>
<protein>
    <recommendedName>
        <fullName evidence="4">TIGR02117 family protein</fullName>
    </recommendedName>
</protein>
<keyword evidence="1" id="KW-0812">Transmembrane</keyword>
<gene>
    <name evidence="2" type="ORF">GCM10011516_31170</name>
</gene>
<keyword evidence="1" id="KW-0472">Membrane</keyword>
<name>A0A8H9G2F0_9SPHI</name>
<evidence type="ECO:0000256" key="1">
    <source>
        <dbReference type="SAM" id="Phobius"/>
    </source>
</evidence>
<dbReference type="InterPro" id="IPR011727">
    <property type="entry name" value="CHP02117"/>
</dbReference>
<feature type="transmembrane region" description="Helical" evidence="1">
    <location>
        <begin position="6"/>
        <end position="25"/>
    </location>
</feature>
<organism evidence="2 3">
    <name type="scientific">Sphingobacterium cellulitidis</name>
    <dbReference type="NCBI Taxonomy" id="1768011"/>
    <lineage>
        <taxon>Bacteria</taxon>
        <taxon>Pseudomonadati</taxon>
        <taxon>Bacteroidota</taxon>
        <taxon>Sphingobacteriia</taxon>
        <taxon>Sphingobacteriales</taxon>
        <taxon>Sphingobacteriaceae</taxon>
        <taxon>Sphingobacterium</taxon>
    </lineage>
</organism>
<comment type="caution">
    <text evidence="2">The sequence shown here is derived from an EMBL/GenBank/DDBJ whole genome shotgun (WGS) entry which is preliminary data.</text>
</comment>
<dbReference type="NCBIfam" id="TIGR02117">
    <property type="entry name" value="chp_urease_rgn"/>
    <property type="match status" value="1"/>
</dbReference>
<dbReference type="AlphaFoldDB" id="A0A8H9G2F0"/>
<evidence type="ECO:0000313" key="2">
    <source>
        <dbReference type="EMBL" id="GGE31183.1"/>
    </source>
</evidence>
<proteinExistence type="predicted"/>